<dbReference type="InterPro" id="IPR002925">
    <property type="entry name" value="Dienelactn_hydro"/>
</dbReference>
<evidence type="ECO:0000313" key="2">
    <source>
        <dbReference type="EMBL" id="KAK7509733.1"/>
    </source>
</evidence>
<comment type="caution">
    <text evidence="2">The sequence shown here is derived from an EMBL/GenBank/DDBJ whole genome shotgun (WGS) entry which is preliminary data.</text>
</comment>
<keyword evidence="2" id="KW-0378">Hydrolase</keyword>
<dbReference type="PANTHER" id="PTHR17630">
    <property type="entry name" value="DIENELACTONE HYDROLASE"/>
    <property type="match status" value="1"/>
</dbReference>
<dbReference type="GO" id="GO:0016787">
    <property type="term" value="F:hydrolase activity"/>
    <property type="evidence" value="ECO:0007669"/>
    <property type="project" value="UniProtKB-KW"/>
</dbReference>
<name>A0ABR1KB64_9PEZI</name>
<accession>A0ABR1KB64</accession>
<gene>
    <name evidence="2" type="ORF">IWZ03DRAFT_87347</name>
</gene>
<evidence type="ECO:0000313" key="3">
    <source>
        <dbReference type="Proteomes" id="UP001363622"/>
    </source>
</evidence>
<keyword evidence="3" id="KW-1185">Reference proteome</keyword>
<dbReference type="Gene3D" id="3.40.50.1820">
    <property type="entry name" value="alpha/beta hydrolase"/>
    <property type="match status" value="1"/>
</dbReference>
<proteinExistence type="predicted"/>
<sequence length="288" mass="31555">MISQCCIAGEIHTGTPAGRVEKVHGLDCYIAEPPAGTSPKGVIIVLPDVFGWASPNSRILADSYAEKGPFKVYLPEVQAGKSFPIDLLASIHAMEATGLAAAVSRAYHMARVAAYWMPFAYANTEDAVRARLYPFIGALRQEHADLAFGIAGFCWGGFWAFKLAHDRAADRVDVNGAKLPLVDAAFAAHPSLMKIPDDIEAIQKPTSVAAAGIDARYPKEDVDRTREILERKMQLDAGQKHEVVWYPGCHHGWAVRGNLEDPKEDEAGIRAELQAMEWFAARFAEVRR</sequence>
<organism evidence="2 3">
    <name type="scientific">Phyllosticta citriasiana</name>
    <dbReference type="NCBI Taxonomy" id="595635"/>
    <lineage>
        <taxon>Eukaryota</taxon>
        <taxon>Fungi</taxon>
        <taxon>Dikarya</taxon>
        <taxon>Ascomycota</taxon>
        <taxon>Pezizomycotina</taxon>
        <taxon>Dothideomycetes</taxon>
        <taxon>Dothideomycetes incertae sedis</taxon>
        <taxon>Botryosphaeriales</taxon>
        <taxon>Phyllostictaceae</taxon>
        <taxon>Phyllosticta</taxon>
    </lineage>
</organism>
<protein>
    <submittedName>
        <fullName evidence="2">Dienelactone hydrolase</fullName>
    </submittedName>
</protein>
<dbReference type="Pfam" id="PF01738">
    <property type="entry name" value="DLH"/>
    <property type="match status" value="1"/>
</dbReference>
<dbReference type="Proteomes" id="UP001363622">
    <property type="component" value="Unassembled WGS sequence"/>
</dbReference>
<dbReference type="EMBL" id="JBBPHU010000016">
    <property type="protein sequence ID" value="KAK7509733.1"/>
    <property type="molecule type" value="Genomic_DNA"/>
</dbReference>
<dbReference type="SUPFAM" id="SSF53474">
    <property type="entry name" value="alpha/beta-Hydrolases"/>
    <property type="match status" value="1"/>
</dbReference>
<dbReference type="PANTHER" id="PTHR17630:SF105">
    <property type="entry name" value="DIENELACTONE HYDROLASE FAMILY PROTEIN (AFU_ORTHOLOGUE AFUA_4G08790)"/>
    <property type="match status" value="1"/>
</dbReference>
<feature type="domain" description="Dienelactone hydrolase" evidence="1">
    <location>
        <begin position="27"/>
        <end position="281"/>
    </location>
</feature>
<evidence type="ECO:0000259" key="1">
    <source>
        <dbReference type="Pfam" id="PF01738"/>
    </source>
</evidence>
<reference evidence="2 3" key="1">
    <citation type="submission" date="2024-04" db="EMBL/GenBank/DDBJ databases">
        <title>Phyllosticta paracitricarpa is synonymous to the EU quarantine fungus P. citricarpa based on phylogenomic analyses.</title>
        <authorList>
            <consortium name="Lawrence Berkeley National Laboratory"/>
            <person name="Van Ingen-Buijs V.A."/>
            <person name="Van Westerhoven A.C."/>
            <person name="Haridas S."/>
            <person name="Skiadas P."/>
            <person name="Martin F."/>
            <person name="Groenewald J.Z."/>
            <person name="Crous P.W."/>
            <person name="Seidl M.F."/>
        </authorList>
    </citation>
    <scope>NUCLEOTIDE SEQUENCE [LARGE SCALE GENOMIC DNA]</scope>
    <source>
        <strain evidence="2 3">CBS 123371</strain>
    </source>
</reference>
<dbReference type="InterPro" id="IPR029058">
    <property type="entry name" value="AB_hydrolase_fold"/>
</dbReference>